<evidence type="ECO:0000256" key="1">
    <source>
        <dbReference type="SAM" id="Phobius"/>
    </source>
</evidence>
<sequence length="54" mass="6474">MPQLSTAHIFMIYLWTWFILCLMIKKTNTILINKMPTKLPHQEIKNPTAQMLWT</sequence>
<dbReference type="EMBL" id="MK775532">
    <property type="protein sequence ID" value="QHD48185.1"/>
    <property type="molecule type" value="Genomic_DNA"/>
</dbReference>
<reference evidence="2" key="1">
    <citation type="submission" date="2019-04" db="EMBL/GenBank/DDBJ databases">
        <title>Complete mitochondrial genome of Slender-necked sea snake Hydrophis melanocephalus (Squamata:Elapidae).</title>
        <authorList>
            <person name="Yi C.H."/>
            <person name="Park J.J."/>
            <person name="Sasai T."/>
            <person name="Kim H.S."/>
            <person name="Park D.S."/>
            <person name="Kim J.G."/>
            <person name="Cho I.Y."/>
            <person name="Kim M.S."/>
            <person name="Kim I.H."/>
        </authorList>
    </citation>
    <scope>NUCLEOTIDE SEQUENCE</scope>
</reference>
<keyword evidence="1" id="KW-0812">Transmembrane</keyword>
<keyword evidence="1" id="KW-0472">Membrane</keyword>
<proteinExistence type="predicted"/>
<gene>
    <name evidence="2" type="primary">ATP8</name>
    <name evidence="2" type="ORF">HyMeMp005</name>
</gene>
<evidence type="ECO:0000313" key="2">
    <source>
        <dbReference type="EMBL" id="QHD48185.1"/>
    </source>
</evidence>
<organism evidence="2">
    <name type="scientific">Hydrophis melanocephalus</name>
    <dbReference type="NCBI Taxonomy" id="34990"/>
    <lineage>
        <taxon>Eukaryota</taxon>
        <taxon>Metazoa</taxon>
        <taxon>Chordata</taxon>
        <taxon>Craniata</taxon>
        <taxon>Vertebrata</taxon>
        <taxon>Euteleostomi</taxon>
        <taxon>Lepidosauria</taxon>
        <taxon>Squamata</taxon>
        <taxon>Bifurcata</taxon>
        <taxon>Unidentata</taxon>
        <taxon>Episquamata</taxon>
        <taxon>Toxicofera</taxon>
        <taxon>Serpentes</taxon>
        <taxon>Colubroidea</taxon>
        <taxon>Elapidae</taxon>
        <taxon>Hydrophiinae</taxon>
        <taxon>Hydrophis</taxon>
    </lineage>
</organism>
<protein>
    <submittedName>
        <fullName evidence="2">ATP synthase F0 subunit 8</fullName>
    </submittedName>
</protein>
<geneLocation type="mitochondrion" evidence="2"/>
<accession>A0A6B9PPL8</accession>
<name>A0A6B9PPL8_9SAUR</name>
<dbReference type="AlphaFoldDB" id="A0A6B9PPL8"/>
<feature type="transmembrane region" description="Helical" evidence="1">
    <location>
        <begin position="6"/>
        <end position="24"/>
    </location>
</feature>
<keyword evidence="2" id="KW-0496">Mitochondrion</keyword>
<keyword evidence="1" id="KW-1133">Transmembrane helix</keyword>